<reference evidence="1 2" key="1">
    <citation type="submission" date="2020-08" db="EMBL/GenBank/DDBJ databases">
        <title>Genome public.</title>
        <authorList>
            <person name="Liu C."/>
            <person name="Sun Q."/>
        </authorList>
    </citation>
    <scope>NUCLEOTIDE SEQUENCE [LARGE SCALE GENOMIC DNA]</scope>
    <source>
        <strain evidence="1 2">NSJ-27</strain>
    </source>
</reference>
<gene>
    <name evidence="1" type="ORF">H8Z77_02845</name>
</gene>
<evidence type="ECO:0000313" key="1">
    <source>
        <dbReference type="EMBL" id="MBC5786962.1"/>
    </source>
</evidence>
<protein>
    <submittedName>
        <fullName evidence="1">Uncharacterized protein</fullName>
    </submittedName>
</protein>
<organism evidence="1 2">
    <name type="scientific">Clostridium facile</name>
    <dbReference type="NCBI Taxonomy" id="2763035"/>
    <lineage>
        <taxon>Bacteria</taxon>
        <taxon>Bacillati</taxon>
        <taxon>Bacillota</taxon>
        <taxon>Clostridia</taxon>
        <taxon>Eubacteriales</taxon>
        <taxon>Clostridiaceae</taxon>
        <taxon>Clostridium</taxon>
    </lineage>
</organism>
<name>A0ABR7IPB6_9CLOT</name>
<sequence length="62" mass="7171">MPIQADIEKALYQSSNSSWCETIGFLWALLVRTENRTIYTQYTPNEGGLKTVSDYIPPWFII</sequence>
<dbReference type="Proteomes" id="UP000649151">
    <property type="component" value="Unassembled WGS sequence"/>
</dbReference>
<accession>A0ABR7IPB6</accession>
<dbReference type="EMBL" id="JACOQK010000001">
    <property type="protein sequence ID" value="MBC5786962.1"/>
    <property type="molecule type" value="Genomic_DNA"/>
</dbReference>
<evidence type="ECO:0000313" key="2">
    <source>
        <dbReference type="Proteomes" id="UP000649151"/>
    </source>
</evidence>
<keyword evidence="2" id="KW-1185">Reference proteome</keyword>
<comment type="caution">
    <text evidence="1">The sequence shown here is derived from an EMBL/GenBank/DDBJ whole genome shotgun (WGS) entry which is preliminary data.</text>
</comment>
<proteinExistence type="predicted"/>
<dbReference type="RefSeq" id="WP_186996133.1">
    <property type="nucleotide sequence ID" value="NZ_JACOQK010000001.1"/>
</dbReference>